<dbReference type="RefSeq" id="WP_134247064.1">
    <property type="nucleotide sequence ID" value="NZ_SNQI01000001.1"/>
</dbReference>
<keyword evidence="3" id="KW-1185">Reference proteome</keyword>
<evidence type="ECO:0000313" key="2">
    <source>
        <dbReference type="EMBL" id="TEW77056.1"/>
    </source>
</evidence>
<organism evidence="2 3">
    <name type="scientific">Gramella jeungdoensis</name>
    <dbReference type="NCBI Taxonomy" id="708091"/>
    <lineage>
        <taxon>Bacteria</taxon>
        <taxon>Pseudomonadati</taxon>
        <taxon>Bacteroidota</taxon>
        <taxon>Flavobacteriia</taxon>
        <taxon>Flavobacteriales</taxon>
        <taxon>Flavobacteriaceae</taxon>
        <taxon>Christiangramia</taxon>
    </lineage>
</organism>
<evidence type="ECO:0000313" key="3">
    <source>
        <dbReference type="Proteomes" id="UP000298517"/>
    </source>
</evidence>
<name>A0A4Y8AWZ1_9FLAO</name>
<dbReference type="AlphaFoldDB" id="A0A4Y8AWZ1"/>
<dbReference type="InterPro" id="IPR024185">
    <property type="entry name" value="FTHF_cligase-like_sf"/>
</dbReference>
<evidence type="ECO:0000259" key="1">
    <source>
        <dbReference type="Pfam" id="PF02589"/>
    </source>
</evidence>
<dbReference type="SUPFAM" id="SSF100950">
    <property type="entry name" value="NagB/RpiA/CoA transferase-like"/>
    <property type="match status" value="1"/>
</dbReference>
<dbReference type="EMBL" id="SNQI01000001">
    <property type="protein sequence ID" value="TEW77056.1"/>
    <property type="molecule type" value="Genomic_DNA"/>
</dbReference>
<sequence>MGRDAILKAIQKNKPSLIPLPEINLDAFEEPIDLLETFKEKVALVGGRIIALDAIKNIDSEIQKLYPNASKIISCIKESNLGTISISEKTNPHELEAVDLAIINGEFGVAENGAVWISEDNFPIRVLPFISNDLVIILNKEKLCSNLHEAYKLISERNRTFGLFISGPSKTADIEQCLVIGAQGAMSLTIILV</sequence>
<dbReference type="Pfam" id="PF02589">
    <property type="entry name" value="LUD_dom"/>
    <property type="match status" value="1"/>
</dbReference>
<comment type="caution">
    <text evidence="2">The sequence shown here is derived from an EMBL/GenBank/DDBJ whole genome shotgun (WGS) entry which is preliminary data.</text>
</comment>
<feature type="domain" description="LUD" evidence="1">
    <location>
        <begin position="48"/>
        <end position="193"/>
    </location>
</feature>
<dbReference type="InterPro" id="IPR037171">
    <property type="entry name" value="NagB/RpiA_transferase-like"/>
</dbReference>
<proteinExistence type="predicted"/>
<dbReference type="Proteomes" id="UP000298517">
    <property type="component" value="Unassembled WGS sequence"/>
</dbReference>
<dbReference type="PANTHER" id="PTHR43682">
    <property type="entry name" value="LACTATE UTILIZATION PROTEIN C"/>
    <property type="match status" value="1"/>
</dbReference>
<gene>
    <name evidence="2" type="ORF">E2488_04195</name>
</gene>
<accession>A0A4Y8AWZ1</accession>
<dbReference type="Gene3D" id="3.40.50.10420">
    <property type="entry name" value="NagB/RpiA/CoA transferase-like"/>
    <property type="match status" value="1"/>
</dbReference>
<reference evidence="2 3" key="1">
    <citation type="journal article" date="2011" name="J. Microbiol.">
        <title>Gramella jeungdoensis sp. nov., isolated from a solar saltern in Korea.</title>
        <authorList>
            <person name="Joung Y."/>
            <person name="Kim H."/>
            <person name="Jang T."/>
            <person name="Ahn T.S."/>
            <person name="Joh K."/>
        </authorList>
    </citation>
    <scope>NUCLEOTIDE SEQUENCE [LARGE SCALE GENOMIC DNA]</scope>
    <source>
        <strain evidence="2 3">KCTC 23123</strain>
    </source>
</reference>
<dbReference type="InterPro" id="IPR003741">
    <property type="entry name" value="LUD_dom"/>
</dbReference>
<dbReference type="OrthoDB" id="9794157at2"/>
<dbReference type="PANTHER" id="PTHR43682:SF1">
    <property type="entry name" value="LACTATE UTILIZATION PROTEIN C"/>
    <property type="match status" value="1"/>
</dbReference>
<protein>
    <recommendedName>
        <fullName evidence="1">LUD domain-containing protein</fullName>
    </recommendedName>
</protein>